<name>A0AAW8TEL2_9ENTE</name>
<accession>A0AAW8TEL2</accession>
<proteinExistence type="predicted"/>
<sequence length="149" mass="16603">MTSLIPNVQPITAILLIVTLNIGVLPALLIGSLSIVITNLYLGMGIWTIAQIFSFAIIILLMGALKKWTPLKSFLLGEVVVSFLLSLLYGLLVSLMLAPFWGIKQFLPYYLAGVSFDVMHGIGTAVFYMLLNKPLIKIFQRYQRREKSV</sequence>
<feature type="transmembrane region" description="Helical" evidence="1">
    <location>
        <begin position="12"/>
        <end position="35"/>
    </location>
</feature>
<gene>
    <name evidence="2" type="ORF">P7D36_00575</name>
</gene>
<keyword evidence="1" id="KW-0472">Membrane</keyword>
<dbReference type="EMBL" id="JARPYT010000001">
    <property type="protein sequence ID" value="MDT2636007.1"/>
    <property type="molecule type" value="Genomic_DNA"/>
</dbReference>
<evidence type="ECO:0008006" key="4">
    <source>
        <dbReference type="Google" id="ProtNLM"/>
    </source>
</evidence>
<feature type="transmembrane region" description="Helical" evidence="1">
    <location>
        <begin position="107"/>
        <end position="131"/>
    </location>
</feature>
<dbReference type="Proteomes" id="UP001245561">
    <property type="component" value="Unassembled WGS sequence"/>
</dbReference>
<dbReference type="Gene3D" id="1.10.1760.20">
    <property type="match status" value="1"/>
</dbReference>
<protein>
    <recommendedName>
        <fullName evidence="4">ECF transporter S component</fullName>
    </recommendedName>
</protein>
<comment type="caution">
    <text evidence="2">The sequence shown here is derived from an EMBL/GenBank/DDBJ whole genome shotgun (WGS) entry which is preliminary data.</text>
</comment>
<evidence type="ECO:0000313" key="3">
    <source>
        <dbReference type="Proteomes" id="UP001245561"/>
    </source>
</evidence>
<evidence type="ECO:0000313" key="2">
    <source>
        <dbReference type="EMBL" id="MDT2636007.1"/>
    </source>
</evidence>
<feature type="transmembrane region" description="Helical" evidence="1">
    <location>
        <begin position="74"/>
        <end position="101"/>
    </location>
</feature>
<reference evidence="2" key="1">
    <citation type="submission" date="2023-03" db="EMBL/GenBank/DDBJ databases">
        <authorList>
            <person name="Shen W."/>
            <person name="Cai J."/>
        </authorList>
    </citation>
    <scope>NUCLEOTIDE SEQUENCE</scope>
    <source>
        <strain evidence="2">P55-2</strain>
    </source>
</reference>
<keyword evidence="1" id="KW-0812">Transmembrane</keyword>
<evidence type="ECO:0000256" key="1">
    <source>
        <dbReference type="SAM" id="Phobius"/>
    </source>
</evidence>
<keyword evidence="1" id="KW-1133">Transmembrane helix</keyword>
<organism evidence="2 3">
    <name type="scientific">Enterococcus dongliensis</name>
    <dbReference type="NCBI Taxonomy" id="2559925"/>
    <lineage>
        <taxon>Bacteria</taxon>
        <taxon>Bacillati</taxon>
        <taxon>Bacillota</taxon>
        <taxon>Bacilli</taxon>
        <taxon>Lactobacillales</taxon>
        <taxon>Enterococcaceae</taxon>
        <taxon>Enterococcus</taxon>
    </lineage>
</organism>
<dbReference type="RefSeq" id="WP_246022675.1">
    <property type="nucleotide sequence ID" value="NZ_JARPYT010000001.1"/>
</dbReference>
<dbReference type="AlphaFoldDB" id="A0AAW8TEL2"/>
<feature type="transmembrane region" description="Helical" evidence="1">
    <location>
        <begin position="41"/>
        <end position="62"/>
    </location>
</feature>